<keyword evidence="1" id="KW-0472">Membrane</keyword>
<accession>A0ABS2HI93</accession>
<dbReference type="EMBL" id="JAFEUM010000004">
    <property type="protein sequence ID" value="MBM7037255.1"/>
    <property type="molecule type" value="Genomic_DNA"/>
</dbReference>
<evidence type="ECO:0000256" key="1">
    <source>
        <dbReference type="SAM" id="Phobius"/>
    </source>
</evidence>
<keyword evidence="3" id="KW-1185">Reference proteome</keyword>
<protein>
    <submittedName>
        <fullName evidence="2">DUF4386 family protein</fullName>
    </submittedName>
</protein>
<proteinExistence type="predicted"/>
<feature type="transmembrane region" description="Helical" evidence="1">
    <location>
        <begin position="139"/>
        <end position="159"/>
    </location>
</feature>
<reference evidence="2 3" key="1">
    <citation type="submission" date="2021-02" db="EMBL/GenBank/DDBJ databases">
        <authorList>
            <person name="Park J.-S."/>
        </authorList>
    </citation>
    <scope>NUCLEOTIDE SEQUENCE [LARGE SCALE GENOMIC DNA]</scope>
    <source>
        <strain evidence="2 3">188UL20-2</strain>
    </source>
</reference>
<evidence type="ECO:0000313" key="3">
    <source>
        <dbReference type="Proteomes" id="UP000809621"/>
    </source>
</evidence>
<feature type="transmembrane region" description="Helical" evidence="1">
    <location>
        <begin position="12"/>
        <end position="32"/>
    </location>
</feature>
<feature type="transmembrane region" description="Helical" evidence="1">
    <location>
        <begin position="191"/>
        <end position="209"/>
    </location>
</feature>
<gene>
    <name evidence="2" type="ORF">JQC93_12650</name>
</gene>
<feature type="transmembrane region" description="Helical" evidence="1">
    <location>
        <begin position="52"/>
        <end position="74"/>
    </location>
</feature>
<dbReference type="InterPro" id="IPR025495">
    <property type="entry name" value="DUF4386"/>
</dbReference>
<comment type="caution">
    <text evidence="2">The sequence shown here is derived from an EMBL/GenBank/DDBJ whole genome shotgun (WGS) entry which is preliminary data.</text>
</comment>
<feature type="transmembrane region" description="Helical" evidence="1">
    <location>
        <begin position="168"/>
        <end position="185"/>
    </location>
</feature>
<dbReference type="Proteomes" id="UP000809621">
    <property type="component" value="Unassembled WGS sequence"/>
</dbReference>
<organism evidence="2 3">
    <name type="scientific">Vibrio ulleungensis</name>
    <dbReference type="NCBI Taxonomy" id="2807619"/>
    <lineage>
        <taxon>Bacteria</taxon>
        <taxon>Pseudomonadati</taxon>
        <taxon>Pseudomonadota</taxon>
        <taxon>Gammaproteobacteria</taxon>
        <taxon>Vibrionales</taxon>
        <taxon>Vibrionaceae</taxon>
        <taxon>Vibrio</taxon>
    </lineage>
</organism>
<dbReference type="RefSeq" id="WP_205158796.1">
    <property type="nucleotide sequence ID" value="NZ_JAFEUM010000004.1"/>
</dbReference>
<name>A0ABS2HI93_9VIBR</name>
<keyword evidence="1" id="KW-1133">Transmembrane helix</keyword>
<feature type="transmembrane region" description="Helical" evidence="1">
    <location>
        <begin position="94"/>
        <end position="119"/>
    </location>
</feature>
<dbReference type="Pfam" id="PF14329">
    <property type="entry name" value="DUF4386"/>
    <property type="match status" value="1"/>
</dbReference>
<evidence type="ECO:0000313" key="2">
    <source>
        <dbReference type="EMBL" id="MBM7037255.1"/>
    </source>
</evidence>
<keyword evidence="1" id="KW-0812">Transmembrane</keyword>
<sequence length="222" mass="23860">MKNLQKMGGVAALLQATLYVSAFIYFGAFWRYPSEGSDLQKLAFLIENQSTIAIVNLFLYVVFGILLAVLVLALHERLKKTTNALSQTAAIFGIIWVGLVIASGMIANVGLSTVAALSAQSPEQAWLVWLAVDTVAEGIGGGNEIVGGLWVLLVSIAALKSHTLSKNLNYLGVFVGLSGILTVYPAEILTVVFGLSQIFWFIWLGVNLLSTQSYQTKHAAIV</sequence>